<dbReference type="EMBL" id="CP041345">
    <property type="protein sequence ID" value="QKG81039.1"/>
    <property type="molecule type" value="Genomic_DNA"/>
</dbReference>
<evidence type="ECO:0000313" key="1">
    <source>
        <dbReference type="EMBL" id="QKG81039.1"/>
    </source>
</evidence>
<gene>
    <name evidence="1" type="ORF">FHG85_12445</name>
</gene>
<evidence type="ECO:0000313" key="2">
    <source>
        <dbReference type="Proteomes" id="UP000500961"/>
    </source>
</evidence>
<organism evidence="1 2">
    <name type="scientific">Tenuifilum thalassicum</name>
    <dbReference type="NCBI Taxonomy" id="2590900"/>
    <lineage>
        <taxon>Bacteria</taxon>
        <taxon>Pseudomonadati</taxon>
        <taxon>Bacteroidota</taxon>
        <taxon>Bacteroidia</taxon>
        <taxon>Bacteroidales</taxon>
        <taxon>Tenuifilaceae</taxon>
        <taxon>Tenuifilum</taxon>
    </lineage>
</organism>
<keyword evidence="2" id="KW-1185">Reference proteome</keyword>
<dbReference type="Proteomes" id="UP000500961">
    <property type="component" value="Chromosome"/>
</dbReference>
<accession>A0A7D4BLK0</accession>
<dbReference type="AlphaFoldDB" id="A0A7D4BLK0"/>
<protein>
    <submittedName>
        <fullName evidence="1">Uncharacterized protein</fullName>
    </submittedName>
</protein>
<reference evidence="1 2" key="1">
    <citation type="submission" date="2019-07" db="EMBL/GenBank/DDBJ databases">
        <title>Thalassofilum flectens gen. nov., sp. nov., a novel moderate thermophilic anaerobe from a shallow sea hot spring in Kunashir Island (Russia), representing a new family in the order Bacteroidales, and proposal of Thalassofilacea fam. nov.</title>
        <authorList>
            <person name="Kochetkova T.V."/>
            <person name="Podosokorskaya O.A."/>
            <person name="Novikov A."/>
            <person name="Elcheninov A.G."/>
            <person name="Toshchakov S.V."/>
            <person name="Kublanov I.V."/>
        </authorList>
    </citation>
    <scope>NUCLEOTIDE SEQUENCE [LARGE SCALE GENOMIC DNA]</scope>
    <source>
        <strain evidence="1 2">38-H</strain>
    </source>
</reference>
<proteinExistence type="predicted"/>
<name>A0A7D4BLK0_9BACT</name>
<dbReference type="KEGG" id="ttz:FHG85_12445"/>
<sequence>MKKLLTVSLIFTLLSINLAAQNIYIRGHLKVIAIGPDFIEFICEEPYDAICFSYITEPMMPTLKQSNNGSNESILRSPIQPHVQIIGKTVDKQRNPTNVYRVKKEFFNKIVKEKNTP</sequence>
<dbReference type="RefSeq" id="WP_173076401.1">
    <property type="nucleotide sequence ID" value="NZ_CP041345.1"/>
</dbReference>